<gene>
    <name evidence="4" type="ORF">F7Q91_00815</name>
</gene>
<comment type="caution">
    <text evidence="4">The sequence shown here is derived from an EMBL/GenBank/DDBJ whole genome shotgun (WGS) entry which is preliminary data.</text>
</comment>
<evidence type="ECO:0000256" key="3">
    <source>
        <dbReference type="RuleBase" id="RU000363"/>
    </source>
</evidence>
<organism evidence="4 5">
    <name type="scientific">Vibrio chagasii</name>
    <dbReference type="NCBI Taxonomy" id="170679"/>
    <lineage>
        <taxon>Bacteria</taxon>
        <taxon>Pseudomonadati</taxon>
        <taxon>Pseudomonadota</taxon>
        <taxon>Gammaproteobacteria</taxon>
        <taxon>Vibrionales</taxon>
        <taxon>Vibrionaceae</taxon>
        <taxon>Vibrio</taxon>
    </lineage>
</organism>
<dbReference type="GO" id="GO:0016491">
    <property type="term" value="F:oxidoreductase activity"/>
    <property type="evidence" value="ECO:0007669"/>
    <property type="project" value="UniProtKB-KW"/>
</dbReference>
<dbReference type="PANTHER" id="PTHR24320:SF148">
    <property type="entry name" value="NAD(P)-BINDING ROSSMANN-FOLD SUPERFAMILY PROTEIN"/>
    <property type="match status" value="1"/>
</dbReference>
<accession>A0A7V7TKV2</accession>
<dbReference type="PRINTS" id="PR00080">
    <property type="entry name" value="SDRFAMILY"/>
</dbReference>
<proteinExistence type="inferred from homology"/>
<dbReference type="GeneID" id="77344216"/>
<comment type="similarity">
    <text evidence="1 3">Belongs to the short-chain dehydrogenases/reductases (SDR) family.</text>
</comment>
<dbReference type="InterPro" id="IPR036291">
    <property type="entry name" value="NAD(P)-bd_dom_sf"/>
</dbReference>
<reference evidence="4 5" key="1">
    <citation type="submission" date="2019-09" db="EMBL/GenBank/DDBJ databases">
        <title>Draft genome sequences of 48 bacterial type strains from the CCUG.</title>
        <authorList>
            <person name="Tunovic T."/>
            <person name="Pineiro-Iglesias B."/>
            <person name="Unosson C."/>
            <person name="Inganas E."/>
            <person name="Ohlen M."/>
            <person name="Cardew S."/>
            <person name="Jensie-Markopoulos S."/>
            <person name="Salva-Serra F."/>
            <person name="Jaen-Luchoro D."/>
            <person name="Karlsson R."/>
            <person name="Svensson-Stadler L."/>
            <person name="Chun J."/>
            <person name="Moore E."/>
        </authorList>
    </citation>
    <scope>NUCLEOTIDE SEQUENCE [LARGE SCALE GENOMIC DNA]</scope>
    <source>
        <strain evidence="4 5">CCUG 48643</strain>
    </source>
</reference>
<dbReference type="EMBL" id="VZPX01000001">
    <property type="protein sequence ID" value="KAB0483333.1"/>
    <property type="molecule type" value="Genomic_DNA"/>
</dbReference>
<sequence length="284" mass="30215">MQKIILITGATDGIGLETAKMLAQQGHHILIHGRNPAKINKVVAALSRLSKTAVIESYVADLSTLSEVEALATQIMAGHQRLDVLINNAGVYKVSDITTSDNLDVRFVVNTIAPYLLTQKLLPLFNTHSRIVNLSSAAQSPVDLSALISPNAGELDGPVYAQSKLALTMWSIDLANALANSPSTNGLAVIPVNPASFLGSKLVKDAYGVDGNDLAIGADILCRAALSDEFADASGRYFDNDSGLFKDPHNDALDPTKNRKLVEVIERLLQEKLSAAPPLIPADT</sequence>
<evidence type="ECO:0000313" key="5">
    <source>
        <dbReference type="Proteomes" id="UP000423756"/>
    </source>
</evidence>
<dbReference type="Pfam" id="PF00106">
    <property type="entry name" value="adh_short"/>
    <property type="match status" value="1"/>
</dbReference>
<dbReference type="AlphaFoldDB" id="A0A7V7TKV2"/>
<evidence type="ECO:0000313" key="4">
    <source>
        <dbReference type="EMBL" id="KAB0483333.1"/>
    </source>
</evidence>
<evidence type="ECO:0000256" key="1">
    <source>
        <dbReference type="ARBA" id="ARBA00006484"/>
    </source>
</evidence>
<dbReference type="PROSITE" id="PS00061">
    <property type="entry name" value="ADH_SHORT"/>
    <property type="match status" value="1"/>
</dbReference>
<dbReference type="InterPro" id="IPR020904">
    <property type="entry name" value="Sc_DH/Rdtase_CS"/>
</dbReference>
<evidence type="ECO:0000256" key="2">
    <source>
        <dbReference type="ARBA" id="ARBA00023002"/>
    </source>
</evidence>
<keyword evidence="2" id="KW-0560">Oxidoreductase</keyword>
<protein>
    <submittedName>
        <fullName evidence="4">SDR family NAD(P)-dependent oxidoreductase</fullName>
    </submittedName>
</protein>
<dbReference type="Proteomes" id="UP000423756">
    <property type="component" value="Unassembled WGS sequence"/>
</dbReference>
<dbReference type="PRINTS" id="PR00081">
    <property type="entry name" value="GDHRDH"/>
</dbReference>
<dbReference type="PANTHER" id="PTHR24320">
    <property type="entry name" value="RETINOL DEHYDROGENASE"/>
    <property type="match status" value="1"/>
</dbReference>
<dbReference type="InterPro" id="IPR002347">
    <property type="entry name" value="SDR_fam"/>
</dbReference>
<dbReference type="RefSeq" id="WP_137406143.1">
    <property type="nucleotide sequence ID" value="NZ_AP025466.1"/>
</dbReference>
<dbReference type="Gene3D" id="3.40.50.720">
    <property type="entry name" value="NAD(P)-binding Rossmann-like Domain"/>
    <property type="match status" value="1"/>
</dbReference>
<name>A0A7V7TKV2_9VIBR</name>
<dbReference type="SUPFAM" id="SSF51735">
    <property type="entry name" value="NAD(P)-binding Rossmann-fold domains"/>
    <property type="match status" value="1"/>
</dbReference>